<dbReference type="OrthoDB" id="285761at2"/>
<reference evidence="2 3" key="1">
    <citation type="submission" date="2019-03" db="EMBL/GenBank/DDBJ databases">
        <title>Deep-cultivation of Planctomycetes and their phenomic and genomic characterization uncovers novel biology.</title>
        <authorList>
            <person name="Wiegand S."/>
            <person name="Jogler M."/>
            <person name="Boedeker C."/>
            <person name="Pinto D."/>
            <person name="Vollmers J."/>
            <person name="Rivas-Marin E."/>
            <person name="Kohn T."/>
            <person name="Peeters S.H."/>
            <person name="Heuer A."/>
            <person name="Rast P."/>
            <person name="Oberbeckmann S."/>
            <person name="Bunk B."/>
            <person name="Jeske O."/>
            <person name="Meyerdierks A."/>
            <person name="Storesund J.E."/>
            <person name="Kallscheuer N."/>
            <person name="Luecker S."/>
            <person name="Lage O.M."/>
            <person name="Pohl T."/>
            <person name="Merkel B.J."/>
            <person name="Hornburger P."/>
            <person name="Mueller R.-W."/>
            <person name="Bruemmer F."/>
            <person name="Labrenz M."/>
            <person name="Spormann A.M."/>
            <person name="Op den Camp H."/>
            <person name="Overmann J."/>
            <person name="Amann R."/>
            <person name="Jetten M.S.M."/>
            <person name="Mascher T."/>
            <person name="Medema M.H."/>
            <person name="Devos D.P."/>
            <person name="Kaster A.-K."/>
            <person name="Ovreas L."/>
            <person name="Rohde M."/>
            <person name="Galperin M.Y."/>
            <person name="Jogler C."/>
        </authorList>
    </citation>
    <scope>NUCLEOTIDE SEQUENCE [LARGE SCALE GENOMIC DNA]</scope>
    <source>
        <strain evidence="2 3">Enr13</strain>
    </source>
</reference>
<protein>
    <submittedName>
        <fullName evidence="2">Uncharacterized protein</fullName>
    </submittedName>
</protein>
<feature type="region of interest" description="Disordered" evidence="1">
    <location>
        <begin position="140"/>
        <end position="164"/>
    </location>
</feature>
<gene>
    <name evidence="2" type="ORF">Enr13x_35390</name>
</gene>
<dbReference type="AlphaFoldDB" id="A0A518HS57"/>
<name>A0A518HS57_9BACT</name>
<evidence type="ECO:0000256" key="1">
    <source>
        <dbReference type="SAM" id="MobiDB-lite"/>
    </source>
</evidence>
<dbReference type="EMBL" id="CP037423">
    <property type="protein sequence ID" value="QDV43682.1"/>
    <property type="molecule type" value="Genomic_DNA"/>
</dbReference>
<organism evidence="2 3">
    <name type="scientific">Stieleria neptunia</name>
    <dbReference type="NCBI Taxonomy" id="2527979"/>
    <lineage>
        <taxon>Bacteria</taxon>
        <taxon>Pseudomonadati</taxon>
        <taxon>Planctomycetota</taxon>
        <taxon>Planctomycetia</taxon>
        <taxon>Pirellulales</taxon>
        <taxon>Pirellulaceae</taxon>
        <taxon>Stieleria</taxon>
    </lineage>
</organism>
<dbReference type="Proteomes" id="UP000319004">
    <property type="component" value="Chromosome"/>
</dbReference>
<keyword evidence="3" id="KW-1185">Reference proteome</keyword>
<proteinExistence type="predicted"/>
<dbReference type="RefSeq" id="WP_145387958.1">
    <property type="nucleotide sequence ID" value="NZ_CP037423.1"/>
</dbReference>
<accession>A0A518HS57</accession>
<dbReference type="KEGG" id="snep:Enr13x_35390"/>
<sequence length="164" mass="19240">MQWPQLPDYGCFLRWPENGQGFIHPDDTPIATQLIPSPRVLKRVSFDGVYYHYVYGRLRFRLRPAMWLPIRIEAIEIGDQVETKGVGLERERFVATVWGMYYVQRKGCILYRLRRGEQLVPKLFSGDQLRLLTNKTTVRPPTTRYRAPNWNGKGETVPDTQLDE</sequence>
<evidence type="ECO:0000313" key="3">
    <source>
        <dbReference type="Proteomes" id="UP000319004"/>
    </source>
</evidence>
<evidence type="ECO:0000313" key="2">
    <source>
        <dbReference type="EMBL" id="QDV43682.1"/>
    </source>
</evidence>